<sequence>MPKVRKYRISRYVIMTGPQPKFSPDGEYLGVQWQSKRVGHKESELIRKWEASLTLEELQLEREWQSQQARM</sequence>
<accession>A0A1M2VH60</accession>
<proteinExistence type="predicted"/>
<dbReference type="AlphaFoldDB" id="A0A1M2VH60"/>
<keyword evidence="2" id="KW-1185">Reference proteome</keyword>
<evidence type="ECO:0000313" key="2">
    <source>
        <dbReference type="Proteomes" id="UP000184267"/>
    </source>
</evidence>
<dbReference type="EMBL" id="MNAD01001239">
    <property type="protein sequence ID" value="OJT06919.1"/>
    <property type="molecule type" value="Genomic_DNA"/>
</dbReference>
<gene>
    <name evidence="1" type="ORF">TRAPUB_2239</name>
</gene>
<dbReference type="Proteomes" id="UP000184267">
    <property type="component" value="Unassembled WGS sequence"/>
</dbReference>
<name>A0A1M2VH60_TRAPU</name>
<evidence type="ECO:0000313" key="1">
    <source>
        <dbReference type="EMBL" id="OJT06919.1"/>
    </source>
</evidence>
<organism evidence="1 2">
    <name type="scientific">Trametes pubescens</name>
    <name type="common">White-rot fungus</name>
    <dbReference type="NCBI Taxonomy" id="154538"/>
    <lineage>
        <taxon>Eukaryota</taxon>
        <taxon>Fungi</taxon>
        <taxon>Dikarya</taxon>
        <taxon>Basidiomycota</taxon>
        <taxon>Agaricomycotina</taxon>
        <taxon>Agaricomycetes</taxon>
        <taxon>Polyporales</taxon>
        <taxon>Polyporaceae</taxon>
        <taxon>Trametes</taxon>
    </lineage>
</organism>
<protein>
    <submittedName>
        <fullName evidence="1">Uncharacterized protein</fullName>
    </submittedName>
</protein>
<comment type="caution">
    <text evidence="1">The sequence shown here is derived from an EMBL/GenBank/DDBJ whole genome shotgun (WGS) entry which is preliminary data.</text>
</comment>
<reference evidence="1 2" key="1">
    <citation type="submission" date="2016-10" db="EMBL/GenBank/DDBJ databases">
        <title>Genome sequence of the basidiomycete white-rot fungus Trametes pubescens.</title>
        <authorList>
            <person name="Makela M.R."/>
            <person name="Granchi Z."/>
            <person name="Peng M."/>
            <person name="De Vries R.P."/>
            <person name="Grigoriev I."/>
            <person name="Riley R."/>
            <person name="Hilden K."/>
        </authorList>
    </citation>
    <scope>NUCLEOTIDE SEQUENCE [LARGE SCALE GENOMIC DNA]</scope>
    <source>
        <strain evidence="1 2">FBCC735</strain>
    </source>
</reference>